<name>A0A1H0TZH3_9BACT</name>
<evidence type="ECO:0000256" key="1">
    <source>
        <dbReference type="ARBA" id="ARBA00010884"/>
    </source>
</evidence>
<keyword evidence="5" id="KW-1185">Reference proteome</keyword>
<dbReference type="InterPro" id="IPR000073">
    <property type="entry name" value="AB_hydrolase_1"/>
</dbReference>
<dbReference type="GO" id="GO:0034338">
    <property type="term" value="F:short-chain carboxylesterase activity"/>
    <property type="evidence" value="ECO:0007669"/>
    <property type="project" value="TreeGrafter"/>
</dbReference>
<dbReference type="SUPFAM" id="SSF53474">
    <property type="entry name" value="alpha/beta-Hydrolases"/>
    <property type="match status" value="1"/>
</dbReference>
<dbReference type="AlphaFoldDB" id="A0A1H0TZH3"/>
<dbReference type="InterPro" id="IPR050960">
    <property type="entry name" value="AB_hydrolase_4_sf"/>
</dbReference>
<dbReference type="Pfam" id="PF00561">
    <property type="entry name" value="Abhydrolase_1"/>
    <property type="match status" value="1"/>
</dbReference>
<dbReference type="GO" id="GO:0047372">
    <property type="term" value="F:monoacylglycerol lipase activity"/>
    <property type="evidence" value="ECO:0007669"/>
    <property type="project" value="TreeGrafter"/>
</dbReference>
<dbReference type="PANTHER" id="PTHR10794">
    <property type="entry name" value="ABHYDROLASE DOMAIN-CONTAINING PROTEIN"/>
    <property type="match status" value="1"/>
</dbReference>
<evidence type="ECO:0000256" key="2">
    <source>
        <dbReference type="PIRSR" id="PIRSR005211-1"/>
    </source>
</evidence>
<dbReference type="STRING" id="91360.SAMN05660330_03321"/>
<dbReference type="EMBL" id="FNJI01000027">
    <property type="protein sequence ID" value="SDP59437.1"/>
    <property type="molecule type" value="Genomic_DNA"/>
</dbReference>
<feature type="active site" description="Charge relay system" evidence="2">
    <location>
        <position position="300"/>
    </location>
</feature>
<dbReference type="Gene3D" id="3.40.50.1820">
    <property type="entry name" value="alpha/beta hydrolase"/>
    <property type="match status" value="1"/>
</dbReference>
<accession>A0A1H0TZH3</accession>
<feature type="active site" description="Charge relay system" evidence="2">
    <location>
        <position position="273"/>
    </location>
</feature>
<evidence type="ECO:0000313" key="4">
    <source>
        <dbReference type="EMBL" id="SDP59437.1"/>
    </source>
</evidence>
<organism evidence="4 5">
    <name type="scientific">Desulforhopalus singaporensis</name>
    <dbReference type="NCBI Taxonomy" id="91360"/>
    <lineage>
        <taxon>Bacteria</taxon>
        <taxon>Pseudomonadati</taxon>
        <taxon>Thermodesulfobacteriota</taxon>
        <taxon>Desulfobulbia</taxon>
        <taxon>Desulfobulbales</taxon>
        <taxon>Desulfocapsaceae</taxon>
        <taxon>Desulforhopalus</taxon>
    </lineage>
</organism>
<proteinExistence type="inferred from homology"/>
<feature type="active site" description="Charge relay system" evidence="2">
    <location>
        <position position="147"/>
    </location>
</feature>
<dbReference type="InterPro" id="IPR029058">
    <property type="entry name" value="AB_hydrolase_fold"/>
</dbReference>
<feature type="domain" description="AB hydrolase-1" evidence="3">
    <location>
        <begin position="69"/>
        <end position="306"/>
    </location>
</feature>
<dbReference type="Proteomes" id="UP000199073">
    <property type="component" value="Unassembled WGS sequence"/>
</dbReference>
<evidence type="ECO:0000313" key="5">
    <source>
        <dbReference type="Proteomes" id="UP000199073"/>
    </source>
</evidence>
<dbReference type="PANTHER" id="PTHR10794:SF63">
    <property type="entry name" value="ALPHA_BETA HYDROLASE 1, ISOFORM A"/>
    <property type="match status" value="1"/>
</dbReference>
<comment type="similarity">
    <text evidence="1">Belongs to the AB hydrolase superfamily. AB hydrolase 4 family.</text>
</comment>
<gene>
    <name evidence="4" type="ORF">SAMN05660330_03321</name>
</gene>
<evidence type="ECO:0000259" key="3">
    <source>
        <dbReference type="Pfam" id="PF00561"/>
    </source>
</evidence>
<protein>
    <recommendedName>
        <fullName evidence="3">AB hydrolase-1 domain-containing protein</fullName>
    </recommendedName>
</protein>
<dbReference type="OrthoDB" id="332676at2"/>
<reference evidence="4 5" key="1">
    <citation type="submission" date="2016-10" db="EMBL/GenBank/DDBJ databases">
        <authorList>
            <person name="de Groot N.N."/>
        </authorList>
    </citation>
    <scope>NUCLEOTIDE SEQUENCE [LARGE SCALE GENOMIC DNA]</scope>
    <source>
        <strain evidence="4 5">DSM 12130</strain>
    </source>
</reference>
<sequence>MTAPYNPPLLLRNCNLQTTLASFTPRKILACLSSRELVKASKEVILECKNGVRLLGSYSHNPENSRGTVTLIHGWEGSMESAYILSAGTHLFNKGFNIFRLNLRDHGPSHHLNRELFNSTRLDEVVCAIVQIQKQFPSDHHFLTGFSLGGNFALRIAGKAPVPGLSLTRTAAICPLINPAAATENIEKNHAIYHYYFVRKWKKSLTRKLAFFPELNYRKSLLQLTRLSLMHDYFVPRHTGYATRQEYFGAYRITGSLLGNLTHPVQIIAAADDPITTADELDHLADLPNLTLEITPFGGHCGFLQDYRLSSWIDGRLEQIFTLR</sequence>
<dbReference type="InterPro" id="IPR012020">
    <property type="entry name" value="ABHD4"/>
</dbReference>
<dbReference type="PIRSF" id="PIRSF005211">
    <property type="entry name" value="Ab_hydro_YheT"/>
    <property type="match status" value="1"/>
</dbReference>